<evidence type="ECO:0000313" key="5">
    <source>
        <dbReference type="EMBL" id="BCJ93545.1"/>
    </source>
</evidence>
<proteinExistence type="predicted"/>
<keyword evidence="1" id="KW-0547">Nucleotide-binding</keyword>
<dbReference type="GO" id="GO:0051782">
    <property type="term" value="P:negative regulation of cell division"/>
    <property type="evidence" value="ECO:0007669"/>
    <property type="project" value="TreeGrafter"/>
</dbReference>
<dbReference type="GO" id="GO:0009898">
    <property type="term" value="C:cytoplasmic side of plasma membrane"/>
    <property type="evidence" value="ECO:0007669"/>
    <property type="project" value="TreeGrafter"/>
</dbReference>
<feature type="compositionally biased region" description="Basic and acidic residues" evidence="3">
    <location>
        <begin position="254"/>
        <end position="267"/>
    </location>
</feature>
<sequence>MNKGTMIAVCGSKGCGKTTTSVKLAVKLAELKKEVILVLTDITAPDINVLLPAEKNINSMGNIWAIPDCSVDVIYKAFTTTKSNYIGILSYKNGENVFSNPDYTKENIMDIFMKIKNMADYIIVDCVDAFAYNVLSTVALELSDKVIRMGEATLKSFSYFDSNMKLLMDSRYKSSQHFKVLSKIKSYQAKDIAVSHLGEIQAELPYVEALEKEMLEGELFSLSDTKPMKSYYAGLQFLMDYINNTVTNTLPEAEDAKKEDTTRKEPPVLKNPFSKLNFNRKRKEDSE</sequence>
<evidence type="ECO:0000259" key="4">
    <source>
        <dbReference type="Pfam" id="PF13614"/>
    </source>
</evidence>
<dbReference type="AlphaFoldDB" id="A0A6S6R1W8"/>
<dbReference type="InterPro" id="IPR025669">
    <property type="entry name" value="AAA_dom"/>
</dbReference>
<dbReference type="GO" id="GO:0005829">
    <property type="term" value="C:cytosol"/>
    <property type="evidence" value="ECO:0007669"/>
    <property type="project" value="TreeGrafter"/>
</dbReference>
<dbReference type="SUPFAM" id="SSF52540">
    <property type="entry name" value="P-loop containing nucleoside triphosphate hydrolases"/>
    <property type="match status" value="1"/>
</dbReference>
<dbReference type="GO" id="GO:0005524">
    <property type="term" value="F:ATP binding"/>
    <property type="evidence" value="ECO:0007669"/>
    <property type="project" value="UniProtKB-KW"/>
</dbReference>
<dbReference type="RefSeq" id="WP_184090889.1">
    <property type="nucleotide sequence ID" value="NZ_AP023367.1"/>
</dbReference>
<name>A0A6S6R1W8_9FIRM</name>
<accession>A0A6S6R1W8</accession>
<evidence type="ECO:0000256" key="3">
    <source>
        <dbReference type="SAM" id="MobiDB-lite"/>
    </source>
</evidence>
<protein>
    <submittedName>
        <fullName evidence="5">ATPase AAA</fullName>
    </submittedName>
</protein>
<dbReference type="InterPro" id="IPR027417">
    <property type="entry name" value="P-loop_NTPase"/>
</dbReference>
<dbReference type="EMBL" id="AP023367">
    <property type="protein sequence ID" value="BCJ93545.1"/>
    <property type="molecule type" value="Genomic_DNA"/>
</dbReference>
<dbReference type="Proteomes" id="UP000515561">
    <property type="component" value="Chromosome"/>
</dbReference>
<dbReference type="InterPro" id="IPR050625">
    <property type="entry name" value="ParA/MinD_ATPase"/>
</dbReference>
<dbReference type="Gene3D" id="3.40.50.300">
    <property type="entry name" value="P-loop containing nucleotide triphosphate hydrolases"/>
    <property type="match status" value="1"/>
</dbReference>
<dbReference type="Pfam" id="PF13614">
    <property type="entry name" value="AAA_31"/>
    <property type="match status" value="1"/>
</dbReference>
<organism evidence="5 6">
    <name type="scientific">Anaerocolumna cellulosilytica</name>
    <dbReference type="NCBI Taxonomy" id="433286"/>
    <lineage>
        <taxon>Bacteria</taxon>
        <taxon>Bacillati</taxon>
        <taxon>Bacillota</taxon>
        <taxon>Clostridia</taxon>
        <taxon>Lachnospirales</taxon>
        <taxon>Lachnospiraceae</taxon>
        <taxon>Anaerocolumna</taxon>
    </lineage>
</organism>
<reference evidence="5 6" key="1">
    <citation type="journal article" date="2016" name="Int. J. Syst. Evol. Microbiol.">
        <title>Descriptions of Anaerotaenia torta gen. nov., sp. nov. and Anaerocolumna cellulosilytica gen. nov., sp. nov. isolated from a methanogenic reactor of cattle waste.</title>
        <authorList>
            <person name="Uek A."/>
            <person name="Ohtaki Y."/>
            <person name="Kaku N."/>
            <person name="Ueki K."/>
        </authorList>
    </citation>
    <scope>NUCLEOTIDE SEQUENCE [LARGE SCALE GENOMIC DNA]</scope>
    <source>
        <strain evidence="5 6">SN021</strain>
    </source>
</reference>
<dbReference type="KEGG" id="acel:acsn021_11140"/>
<keyword evidence="2" id="KW-0067">ATP-binding</keyword>
<keyword evidence="6" id="KW-1185">Reference proteome</keyword>
<dbReference type="PANTHER" id="PTHR43384:SF6">
    <property type="entry name" value="SEPTUM SITE-DETERMINING PROTEIN MIND HOMOLOG, CHLOROPLASTIC"/>
    <property type="match status" value="1"/>
</dbReference>
<evidence type="ECO:0000313" key="6">
    <source>
        <dbReference type="Proteomes" id="UP000515561"/>
    </source>
</evidence>
<feature type="region of interest" description="Disordered" evidence="3">
    <location>
        <begin position="252"/>
        <end position="287"/>
    </location>
</feature>
<evidence type="ECO:0000256" key="2">
    <source>
        <dbReference type="ARBA" id="ARBA00022840"/>
    </source>
</evidence>
<gene>
    <name evidence="5" type="ORF">acsn021_11140</name>
</gene>
<evidence type="ECO:0000256" key="1">
    <source>
        <dbReference type="ARBA" id="ARBA00022741"/>
    </source>
</evidence>
<dbReference type="PANTHER" id="PTHR43384">
    <property type="entry name" value="SEPTUM SITE-DETERMINING PROTEIN MIND HOMOLOG, CHLOROPLASTIC-RELATED"/>
    <property type="match status" value="1"/>
</dbReference>
<feature type="domain" description="AAA" evidence="4">
    <location>
        <begin position="5"/>
        <end position="147"/>
    </location>
</feature>
<dbReference type="GO" id="GO:0016887">
    <property type="term" value="F:ATP hydrolysis activity"/>
    <property type="evidence" value="ECO:0007669"/>
    <property type="project" value="TreeGrafter"/>
</dbReference>